<keyword evidence="1" id="KW-0143">Chaperone</keyword>
<evidence type="ECO:0000313" key="4">
    <source>
        <dbReference type="Proteomes" id="UP001438707"/>
    </source>
</evidence>
<dbReference type="GO" id="GO:0043248">
    <property type="term" value="P:proteasome assembly"/>
    <property type="evidence" value="ECO:0007669"/>
    <property type="project" value="InterPro"/>
</dbReference>
<accession>A0AAW1R1F6</accession>
<dbReference type="PANTHER" id="PTHR12828:SF3">
    <property type="entry name" value="PROTEASOME MATURATION PROTEIN"/>
    <property type="match status" value="1"/>
</dbReference>
<dbReference type="PANTHER" id="PTHR12828">
    <property type="entry name" value="PROTEASOME MATURATION PROTEIN UMP1"/>
    <property type="match status" value="1"/>
</dbReference>
<reference evidence="3 4" key="1">
    <citation type="journal article" date="2024" name="Nat. Commun.">
        <title>Phylogenomics reveals the evolutionary origins of lichenization in chlorophyte algae.</title>
        <authorList>
            <person name="Puginier C."/>
            <person name="Libourel C."/>
            <person name="Otte J."/>
            <person name="Skaloud P."/>
            <person name="Haon M."/>
            <person name="Grisel S."/>
            <person name="Petersen M."/>
            <person name="Berrin J.G."/>
            <person name="Delaux P.M."/>
            <person name="Dal Grande F."/>
            <person name="Keller J."/>
        </authorList>
    </citation>
    <scope>NUCLEOTIDE SEQUENCE [LARGE SCALE GENOMIC DNA]</scope>
    <source>
        <strain evidence="3 4">SAG 2145</strain>
    </source>
</reference>
<dbReference type="AlphaFoldDB" id="A0AAW1R1F6"/>
<dbReference type="GO" id="GO:0005737">
    <property type="term" value="C:cytoplasm"/>
    <property type="evidence" value="ECO:0007669"/>
    <property type="project" value="TreeGrafter"/>
</dbReference>
<evidence type="ECO:0000313" key="3">
    <source>
        <dbReference type="EMBL" id="KAK9827177.1"/>
    </source>
</evidence>
<organism evidence="3 4">
    <name type="scientific">Apatococcus lobatus</name>
    <dbReference type="NCBI Taxonomy" id="904363"/>
    <lineage>
        <taxon>Eukaryota</taxon>
        <taxon>Viridiplantae</taxon>
        <taxon>Chlorophyta</taxon>
        <taxon>core chlorophytes</taxon>
        <taxon>Trebouxiophyceae</taxon>
        <taxon>Chlorellales</taxon>
        <taxon>Chlorellaceae</taxon>
        <taxon>Apatococcus</taxon>
    </lineage>
</organism>
<comment type="similarity">
    <text evidence="2">Belongs to the POMP/UMP1 family.</text>
</comment>
<name>A0AAW1R1F6_9CHLO</name>
<dbReference type="InterPro" id="IPR008012">
    <property type="entry name" value="Ump1"/>
</dbReference>
<evidence type="ECO:0008006" key="5">
    <source>
        <dbReference type="Google" id="ProtNLM"/>
    </source>
</evidence>
<evidence type="ECO:0000256" key="1">
    <source>
        <dbReference type="ARBA" id="ARBA00023186"/>
    </source>
</evidence>
<evidence type="ECO:0000256" key="2">
    <source>
        <dbReference type="ARBA" id="ARBA00043974"/>
    </source>
</evidence>
<dbReference type="EMBL" id="JALJOS010000019">
    <property type="protein sequence ID" value="KAK9827177.1"/>
    <property type="molecule type" value="Genomic_DNA"/>
</dbReference>
<dbReference type="Proteomes" id="UP001438707">
    <property type="component" value="Unassembled WGS sequence"/>
</dbReference>
<comment type="caution">
    <text evidence="3">The sequence shown here is derived from an EMBL/GenBank/DDBJ whole genome shotgun (WGS) entry which is preliminary data.</text>
</comment>
<gene>
    <name evidence="3" type="ORF">WJX74_009264</name>
</gene>
<sequence>MEDRTGLPVLTEPRDTLREGLSTLKEAGAVVHPVEAIQAKSASQEEQRRIQMLQSVYGTALPARMQLEQQILGRVQRLPGIPSSRLGLESLSGELDDFSFTSYLGHTEALETEPKGMHAEMEARLKLR</sequence>
<keyword evidence="4" id="KW-1185">Reference proteome</keyword>
<protein>
    <recommendedName>
        <fullName evidence="5">Proteasome maturation protein</fullName>
    </recommendedName>
</protein>
<dbReference type="GO" id="GO:0005634">
    <property type="term" value="C:nucleus"/>
    <property type="evidence" value="ECO:0007669"/>
    <property type="project" value="TreeGrafter"/>
</dbReference>
<proteinExistence type="inferred from homology"/>
<dbReference type="Pfam" id="PF05348">
    <property type="entry name" value="UMP1"/>
    <property type="match status" value="1"/>
</dbReference>